<reference evidence="8 9" key="1">
    <citation type="submission" date="2024-04" db="EMBL/GenBank/DDBJ databases">
        <authorList>
            <person name="Rising A."/>
            <person name="Reimegard J."/>
            <person name="Sonavane S."/>
            <person name="Akerstrom W."/>
            <person name="Nylinder S."/>
            <person name="Hedman E."/>
            <person name="Kallberg Y."/>
        </authorList>
    </citation>
    <scope>NUCLEOTIDE SEQUENCE [LARGE SCALE GENOMIC DNA]</scope>
</reference>
<evidence type="ECO:0000313" key="8">
    <source>
        <dbReference type="EMBL" id="CAL1266790.1"/>
    </source>
</evidence>
<dbReference type="SUPFAM" id="SSF57362">
    <property type="entry name" value="BPTI-like"/>
    <property type="match status" value="2"/>
</dbReference>
<dbReference type="CDD" id="cd00109">
    <property type="entry name" value="Kunitz-type"/>
    <property type="match status" value="1"/>
</dbReference>
<comment type="subcellular location">
    <subcellularLocation>
        <location evidence="1">Secreted</location>
    </subcellularLocation>
</comment>
<feature type="domain" description="BPTI/Kunitz inhibitor" evidence="7">
    <location>
        <begin position="80"/>
        <end position="130"/>
    </location>
</feature>
<comment type="caution">
    <text evidence="8">The sequence shown here is derived from an EMBL/GenBank/DDBJ whole genome shotgun (WGS) entry which is preliminary data.</text>
</comment>
<organism evidence="8 9">
    <name type="scientific">Larinioides sclopetarius</name>
    <dbReference type="NCBI Taxonomy" id="280406"/>
    <lineage>
        <taxon>Eukaryota</taxon>
        <taxon>Metazoa</taxon>
        <taxon>Ecdysozoa</taxon>
        <taxon>Arthropoda</taxon>
        <taxon>Chelicerata</taxon>
        <taxon>Arachnida</taxon>
        <taxon>Araneae</taxon>
        <taxon>Araneomorphae</taxon>
        <taxon>Entelegynae</taxon>
        <taxon>Araneoidea</taxon>
        <taxon>Araneidae</taxon>
        <taxon>Larinioides</taxon>
    </lineage>
</organism>
<evidence type="ECO:0000259" key="7">
    <source>
        <dbReference type="PROSITE" id="PS50279"/>
    </source>
</evidence>
<dbReference type="PROSITE" id="PS50279">
    <property type="entry name" value="BPTI_KUNITZ_2"/>
    <property type="match status" value="2"/>
</dbReference>
<protein>
    <recommendedName>
        <fullName evidence="7">BPTI/Kunitz inhibitor domain-containing protein</fullName>
    </recommendedName>
</protein>
<dbReference type="GO" id="GO:0005576">
    <property type="term" value="C:extracellular region"/>
    <property type="evidence" value="ECO:0007669"/>
    <property type="project" value="UniProtKB-SubCell"/>
</dbReference>
<dbReference type="InterPro" id="IPR002223">
    <property type="entry name" value="Kunitz_BPTI"/>
</dbReference>
<dbReference type="Proteomes" id="UP001497382">
    <property type="component" value="Unassembled WGS sequence"/>
</dbReference>
<proteinExistence type="predicted"/>
<dbReference type="EMBL" id="CAXIEN010000024">
    <property type="protein sequence ID" value="CAL1266790.1"/>
    <property type="molecule type" value="Genomic_DNA"/>
</dbReference>
<dbReference type="PANTHER" id="PTHR10083">
    <property type="entry name" value="KUNITZ-TYPE PROTEASE INHIBITOR-RELATED"/>
    <property type="match status" value="1"/>
</dbReference>
<dbReference type="Pfam" id="PF00014">
    <property type="entry name" value="Kunitz_BPTI"/>
    <property type="match status" value="2"/>
</dbReference>
<evidence type="ECO:0000256" key="5">
    <source>
        <dbReference type="ARBA" id="ARBA00022900"/>
    </source>
</evidence>
<keyword evidence="4" id="KW-0732">Signal</keyword>
<dbReference type="Gene3D" id="4.10.410.10">
    <property type="entry name" value="Pancreatic trypsin inhibitor Kunitz domain"/>
    <property type="match status" value="2"/>
</dbReference>
<dbReference type="PROSITE" id="PS00280">
    <property type="entry name" value="BPTI_KUNITZ_1"/>
    <property type="match status" value="2"/>
</dbReference>
<accession>A0AAV1Z5E6</accession>
<dbReference type="SMART" id="SM00131">
    <property type="entry name" value="KU"/>
    <property type="match status" value="2"/>
</dbReference>
<keyword evidence="2" id="KW-0964">Secreted</keyword>
<gene>
    <name evidence="8" type="ORF">LARSCL_LOCUS3281</name>
</gene>
<dbReference type="InterPro" id="IPR050098">
    <property type="entry name" value="TFPI/VKTCI-like"/>
</dbReference>
<keyword evidence="9" id="KW-1185">Reference proteome</keyword>
<feature type="domain" description="BPTI/Kunitz inhibitor" evidence="7">
    <location>
        <begin position="2"/>
        <end position="52"/>
    </location>
</feature>
<dbReference type="GO" id="GO:0004867">
    <property type="term" value="F:serine-type endopeptidase inhibitor activity"/>
    <property type="evidence" value="ECO:0007669"/>
    <property type="project" value="UniProtKB-KW"/>
</dbReference>
<keyword evidence="5" id="KW-0722">Serine protease inhibitor</keyword>
<dbReference type="InterPro" id="IPR020901">
    <property type="entry name" value="Prtase_inh_Kunz-CS"/>
</dbReference>
<dbReference type="AlphaFoldDB" id="A0AAV1Z5E6"/>
<keyword evidence="3" id="KW-0646">Protease inhibitor</keyword>
<evidence type="ECO:0000256" key="2">
    <source>
        <dbReference type="ARBA" id="ARBA00022525"/>
    </source>
</evidence>
<dbReference type="FunFam" id="4.10.410.10:FF:000020">
    <property type="entry name" value="Collagen, type VI, alpha 3"/>
    <property type="match status" value="2"/>
</dbReference>
<name>A0AAV1Z5E6_9ARAC</name>
<dbReference type="PRINTS" id="PR00759">
    <property type="entry name" value="BASICPTASE"/>
</dbReference>
<evidence type="ECO:0000256" key="4">
    <source>
        <dbReference type="ARBA" id="ARBA00022729"/>
    </source>
</evidence>
<evidence type="ECO:0000256" key="3">
    <source>
        <dbReference type="ARBA" id="ARBA00022690"/>
    </source>
</evidence>
<evidence type="ECO:0000256" key="1">
    <source>
        <dbReference type="ARBA" id="ARBA00004613"/>
    </source>
</evidence>
<evidence type="ECO:0000256" key="6">
    <source>
        <dbReference type="ARBA" id="ARBA00023157"/>
    </source>
</evidence>
<keyword evidence="6" id="KW-1015">Disulfide bond</keyword>
<sequence length="147" mass="16336">MCGLPKDSGQCKNFSVQWYFDVNFGSCSRFWYGGCGGNGNNFKTVEECEIKCVKPEGPGKIFTKILADLIVLSFLFTDVCTLPKDPGPCLGYYRMWYYDSSDNNCRSFVYGGCEGNGNKFGKKTDCEATCVMKTAKGQELCHKPSVI</sequence>
<evidence type="ECO:0000313" key="9">
    <source>
        <dbReference type="Proteomes" id="UP001497382"/>
    </source>
</evidence>
<dbReference type="InterPro" id="IPR036880">
    <property type="entry name" value="Kunitz_BPTI_sf"/>
</dbReference>